<dbReference type="PANTHER" id="PTHR43575:SF1">
    <property type="entry name" value="PROTEIN ABCI7, CHLOROPLASTIC"/>
    <property type="match status" value="1"/>
</dbReference>
<name>A0A0F8XIB6_9ZZZZ</name>
<feature type="domain" description="SUF system FeS cluster assembly SufBD N-terminal" evidence="1">
    <location>
        <begin position="6"/>
        <end position="153"/>
    </location>
</feature>
<dbReference type="Pfam" id="PF19295">
    <property type="entry name" value="SufBD_N"/>
    <property type="match status" value="1"/>
</dbReference>
<dbReference type="EMBL" id="LAZR01059024">
    <property type="protein sequence ID" value="KKK68663.1"/>
    <property type="molecule type" value="Genomic_DNA"/>
</dbReference>
<protein>
    <recommendedName>
        <fullName evidence="1">SUF system FeS cluster assembly SufBD N-terminal domain-containing protein</fullName>
    </recommendedName>
</protein>
<dbReference type="GO" id="GO:0016226">
    <property type="term" value="P:iron-sulfur cluster assembly"/>
    <property type="evidence" value="ECO:0007669"/>
    <property type="project" value="InterPro"/>
</dbReference>
<comment type="caution">
    <text evidence="2">The sequence shown here is derived from an EMBL/GenBank/DDBJ whole genome shotgun (WGS) entry which is preliminary data.</text>
</comment>
<accession>A0A0F8XIB6</accession>
<evidence type="ECO:0000259" key="1">
    <source>
        <dbReference type="Pfam" id="PF19295"/>
    </source>
</evidence>
<gene>
    <name evidence="2" type="ORF">LCGC14_2941810</name>
</gene>
<dbReference type="SUPFAM" id="SSF101960">
    <property type="entry name" value="Stabilizer of iron transporter SufD"/>
    <property type="match status" value="1"/>
</dbReference>
<dbReference type="InterPro" id="IPR037284">
    <property type="entry name" value="SUF_FeS_clus_asmbl_SufBD_sf"/>
</dbReference>
<dbReference type="InterPro" id="IPR045595">
    <property type="entry name" value="SufBD_N"/>
</dbReference>
<organism evidence="2">
    <name type="scientific">marine sediment metagenome</name>
    <dbReference type="NCBI Taxonomy" id="412755"/>
    <lineage>
        <taxon>unclassified sequences</taxon>
        <taxon>metagenomes</taxon>
        <taxon>ecological metagenomes</taxon>
    </lineage>
</organism>
<feature type="non-terminal residue" evidence="2">
    <location>
        <position position="153"/>
    </location>
</feature>
<sequence>MNLQDKLLSSYLAFQENLDISNPMSELRDKAIRNFEVQGFPTKKEENWKYTSLNSIIKNDFSLTPSKEDTIEFKDVKKYFIHDLDTYNIVFIDGVYSSYLSETTHDGVDICLLSSALNKAKYKPVIDVYYNKIARENSLTSLNTAFAKEGAYI</sequence>
<proteinExistence type="predicted"/>
<dbReference type="InterPro" id="IPR055346">
    <property type="entry name" value="Fe-S_cluster_assembly_SufBD"/>
</dbReference>
<dbReference type="PANTHER" id="PTHR43575">
    <property type="entry name" value="PROTEIN ABCI7, CHLOROPLASTIC"/>
    <property type="match status" value="1"/>
</dbReference>
<reference evidence="2" key="1">
    <citation type="journal article" date="2015" name="Nature">
        <title>Complex archaea that bridge the gap between prokaryotes and eukaryotes.</title>
        <authorList>
            <person name="Spang A."/>
            <person name="Saw J.H."/>
            <person name="Jorgensen S.L."/>
            <person name="Zaremba-Niedzwiedzka K."/>
            <person name="Martijn J."/>
            <person name="Lind A.E."/>
            <person name="van Eijk R."/>
            <person name="Schleper C."/>
            <person name="Guy L."/>
            <person name="Ettema T.J."/>
        </authorList>
    </citation>
    <scope>NUCLEOTIDE SEQUENCE</scope>
</reference>
<evidence type="ECO:0000313" key="2">
    <source>
        <dbReference type="EMBL" id="KKK68663.1"/>
    </source>
</evidence>
<dbReference type="AlphaFoldDB" id="A0A0F8XIB6"/>